<dbReference type="EMBL" id="JAUJEB010000001">
    <property type="protein sequence ID" value="MDN5212681.1"/>
    <property type="molecule type" value="Genomic_DNA"/>
</dbReference>
<evidence type="ECO:0000313" key="3">
    <source>
        <dbReference type="Proteomes" id="UP001172083"/>
    </source>
</evidence>
<dbReference type="RefSeq" id="WP_346757998.1">
    <property type="nucleotide sequence ID" value="NZ_JAUJEB010000001.1"/>
</dbReference>
<reference evidence="2" key="1">
    <citation type="submission" date="2023-06" db="EMBL/GenBank/DDBJ databases">
        <title>Genomic of Agaribacillus aureum.</title>
        <authorList>
            <person name="Wang G."/>
        </authorList>
    </citation>
    <scope>NUCLEOTIDE SEQUENCE</scope>
    <source>
        <strain evidence="2">BMA12</strain>
    </source>
</reference>
<dbReference type="Gene3D" id="1.20.5.170">
    <property type="match status" value="1"/>
</dbReference>
<evidence type="ECO:0008006" key="4">
    <source>
        <dbReference type="Google" id="ProtNLM"/>
    </source>
</evidence>
<proteinExistence type="predicted"/>
<sequence length="293" mass="32898">MKKYLIILLIGAGTFACTNKEMEQKIAQLTEENQKLLAESTDKDSSIASFMDSFNEIEKNLAEIRARENNIAITNSDNKLTEEDIKKKISEDIAAINELMAQNKETIASLDKQLKRSYGSNSKLKKAMETLKAELTAQIEEKDQQIAMLKQDLEEKNFSIAELNATIDTLSIENANQAQIIGEKVTEINTAYYTVSTKKELLSENVVSKEGGFLGIGKTSSLKDGFNRDAFSKIDITEVKSFPINGKKVELVTNHPEDSYTFEKVNDKNVESLVILDPEKFWNSSKYLVVMVD</sequence>
<comment type="caution">
    <text evidence="2">The sequence shown here is derived from an EMBL/GenBank/DDBJ whole genome shotgun (WGS) entry which is preliminary data.</text>
</comment>
<organism evidence="2 3">
    <name type="scientific">Agaribacillus aureus</name>
    <dbReference type="NCBI Taxonomy" id="3051825"/>
    <lineage>
        <taxon>Bacteria</taxon>
        <taxon>Pseudomonadati</taxon>
        <taxon>Bacteroidota</taxon>
        <taxon>Cytophagia</taxon>
        <taxon>Cytophagales</taxon>
        <taxon>Splendidivirgaceae</taxon>
        <taxon>Agaribacillus</taxon>
    </lineage>
</organism>
<feature type="coiled-coil region" evidence="1">
    <location>
        <begin position="121"/>
        <end position="166"/>
    </location>
</feature>
<name>A0ABT8L6J2_9BACT</name>
<evidence type="ECO:0000256" key="1">
    <source>
        <dbReference type="SAM" id="Coils"/>
    </source>
</evidence>
<keyword evidence="1" id="KW-0175">Coiled coil</keyword>
<dbReference type="Proteomes" id="UP001172083">
    <property type="component" value="Unassembled WGS sequence"/>
</dbReference>
<evidence type="ECO:0000313" key="2">
    <source>
        <dbReference type="EMBL" id="MDN5212681.1"/>
    </source>
</evidence>
<accession>A0ABT8L6J2</accession>
<protein>
    <recommendedName>
        <fullName evidence="4">Lipoprotein</fullName>
    </recommendedName>
</protein>
<gene>
    <name evidence="2" type="ORF">QQ020_11515</name>
</gene>
<keyword evidence="3" id="KW-1185">Reference proteome</keyword>
<dbReference type="PROSITE" id="PS51257">
    <property type="entry name" value="PROKAR_LIPOPROTEIN"/>
    <property type="match status" value="1"/>
</dbReference>